<keyword evidence="2" id="KW-1185">Reference proteome</keyword>
<dbReference type="Proteomes" id="UP001367508">
    <property type="component" value="Unassembled WGS sequence"/>
</dbReference>
<accession>A0AAN9QEW7</accession>
<evidence type="ECO:0000313" key="2">
    <source>
        <dbReference type="Proteomes" id="UP001367508"/>
    </source>
</evidence>
<dbReference type="EMBL" id="JAYMYQ010000005">
    <property type="protein sequence ID" value="KAK7328773.1"/>
    <property type="molecule type" value="Genomic_DNA"/>
</dbReference>
<dbReference type="AlphaFoldDB" id="A0AAN9QEW7"/>
<gene>
    <name evidence="1" type="ORF">VNO77_22893</name>
</gene>
<comment type="caution">
    <text evidence="1">The sequence shown here is derived from an EMBL/GenBank/DDBJ whole genome shotgun (WGS) entry which is preliminary data.</text>
</comment>
<reference evidence="1 2" key="1">
    <citation type="submission" date="2024-01" db="EMBL/GenBank/DDBJ databases">
        <title>The genomes of 5 underutilized Papilionoideae crops provide insights into root nodulation and disease resistanc.</title>
        <authorList>
            <person name="Jiang F."/>
        </authorList>
    </citation>
    <scope>NUCLEOTIDE SEQUENCE [LARGE SCALE GENOMIC DNA]</scope>
    <source>
        <strain evidence="1">LVBAO_FW01</strain>
        <tissue evidence="1">Leaves</tissue>
    </source>
</reference>
<sequence>MAHELHVICGRDLQLKLRRARLEPHAHDLAVSFSYLPTSLKLLLETSSRSQSSLEILLLVGTYAPKRDDVSESPNCFMVSYQAWDYQGTEPRQPNPLSRIRCNQTQ</sequence>
<organism evidence="1 2">
    <name type="scientific">Canavalia gladiata</name>
    <name type="common">Sword bean</name>
    <name type="synonym">Dolichos gladiatus</name>
    <dbReference type="NCBI Taxonomy" id="3824"/>
    <lineage>
        <taxon>Eukaryota</taxon>
        <taxon>Viridiplantae</taxon>
        <taxon>Streptophyta</taxon>
        <taxon>Embryophyta</taxon>
        <taxon>Tracheophyta</taxon>
        <taxon>Spermatophyta</taxon>
        <taxon>Magnoliopsida</taxon>
        <taxon>eudicotyledons</taxon>
        <taxon>Gunneridae</taxon>
        <taxon>Pentapetalae</taxon>
        <taxon>rosids</taxon>
        <taxon>fabids</taxon>
        <taxon>Fabales</taxon>
        <taxon>Fabaceae</taxon>
        <taxon>Papilionoideae</taxon>
        <taxon>50 kb inversion clade</taxon>
        <taxon>NPAAA clade</taxon>
        <taxon>indigoferoid/millettioid clade</taxon>
        <taxon>Phaseoleae</taxon>
        <taxon>Canavalia</taxon>
    </lineage>
</organism>
<evidence type="ECO:0000313" key="1">
    <source>
        <dbReference type="EMBL" id="KAK7328773.1"/>
    </source>
</evidence>
<proteinExistence type="predicted"/>
<name>A0AAN9QEW7_CANGL</name>
<protein>
    <submittedName>
        <fullName evidence="1">Uncharacterized protein</fullName>
    </submittedName>
</protein>